<dbReference type="EMBL" id="SSTD01020087">
    <property type="protein sequence ID" value="TYJ95744.1"/>
    <property type="molecule type" value="Genomic_DNA"/>
</dbReference>
<dbReference type="SUPFAM" id="SSF56672">
    <property type="entry name" value="DNA/RNA polymerases"/>
    <property type="match status" value="1"/>
</dbReference>
<dbReference type="InterPro" id="IPR053134">
    <property type="entry name" value="RNA-dir_DNA_polymerase"/>
</dbReference>
<dbReference type="InterPro" id="IPR043502">
    <property type="entry name" value="DNA/RNA_pol_sf"/>
</dbReference>
<name>A0A5A7ULQ5_CUCMM</name>
<sequence length="298" mass="34725">MGRIRSRFLSGVSIDGRRKYFIGRQNMIKTWEESDQGFVVEFRSMEGGSTSSEDSEREIEERSIEHHIHLKQGTNPVNVRSYRYAHQQKNEMEELVKEMLKSGIIRPTNSPYSSPVLLVRKKDGSWCFCIDYRALNNVTIPDKFPIPMIEELFDELNGATWFSKIAILCIERQSQTGIERELMAVVLAVQRNGKSLVEAFWRRCQVLYLLTNWTFSHECMNPSPSYLTSTPSEINVDMFSRHLDDHPWDCYGIHPTSVGCPFSNAWKMSFKVLTLQLVYKYRCIESPNHAQKTQFQCW</sequence>
<proteinExistence type="predicted"/>
<accession>A0A5A7ULQ5</accession>
<dbReference type="CDD" id="cd01647">
    <property type="entry name" value="RT_LTR"/>
    <property type="match status" value="1"/>
</dbReference>
<dbReference type="EMBL" id="SSTE01008534">
    <property type="protein sequence ID" value="KAA0055507.1"/>
    <property type="molecule type" value="Genomic_DNA"/>
</dbReference>
<dbReference type="PANTHER" id="PTHR24559:SF450">
    <property type="entry name" value="RNA-DIRECTED DNA POLYMERASE HOMOLOG"/>
    <property type="match status" value="1"/>
</dbReference>
<gene>
    <name evidence="2" type="ORF">E5676_scaffold282G00490</name>
    <name evidence="1" type="ORF">E6C27_scaffold221G00870</name>
</gene>
<dbReference type="Proteomes" id="UP000321393">
    <property type="component" value="Unassembled WGS sequence"/>
</dbReference>
<organism evidence="1 3">
    <name type="scientific">Cucumis melo var. makuwa</name>
    <name type="common">Oriental melon</name>
    <dbReference type="NCBI Taxonomy" id="1194695"/>
    <lineage>
        <taxon>Eukaryota</taxon>
        <taxon>Viridiplantae</taxon>
        <taxon>Streptophyta</taxon>
        <taxon>Embryophyta</taxon>
        <taxon>Tracheophyta</taxon>
        <taxon>Spermatophyta</taxon>
        <taxon>Magnoliopsida</taxon>
        <taxon>eudicotyledons</taxon>
        <taxon>Gunneridae</taxon>
        <taxon>Pentapetalae</taxon>
        <taxon>rosids</taxon>
        <taxon>fabids</taxon>
        <taxon>Cucurbitales</taxon>
        <taxon>Cucurbitaceae</taxon>
        <taxon>Benincaseae</taxon>
        <taxon>Cucumis</taxon>
    </lineage>
</organism>
<dbReference type="Gene3D" id="3.30.70.270">
    <property type="match status" value="1"/>
</dbReference>
<evidence type="ECO:0000313" key="2">
    <source>
        <dbReference type="EMBL" id="TYJ95744.1"/>
    </source>
</evidence>
<reference evidence="3 4" key="1">
    <citation type="submission" date="2019-08" db="EMBL/GenBank/DDBJ databases">
        <title>Draft genome sequences of two oriental melons (Cucumis melo L. var makuwa).</title>
        <authorList>
            <person name="Kwon S.-Y."/>
        </authorList>
    </citation>
    <scope>NUCLEOTIDE SEQUENCE [LARGE SCALE GENOMIC DNA]</scope>
    <source>
        <strain evidence="4">cv. Chang Bougi</strain>
        <strain evidence="3">cv. SW 3</strain>
        <tissue evidence="1">Leaf</tissue>
    </source>
</reference>
<dbReference type="OrthoDB" id="1741804at2759"/>
<evidence type="ECO:0000313" key="3">
    <source>
        <dbReference type="Proteomes" id="UP000321393"/>
    </source>
</evidence>
<dbReference type="InterPro" id="IPR043128">
    <property type="entry name" value="Rev_trsase/Diguanyl_cyclase"/>
</dbReference>
<dbReference type="Gene3D" id="3.10.10.10">
    <property type="entry name" value="HIV Type 1 Reverse Transcriptase, subunit A, domain 1"/>
    <property type="match status" value="1"/>
</dbReference>
<protein>
    <submittedName>
        <fullName evidence="1">Retrovirus-related Pol polyprotein from transposon opus</fullName>
    </submittedName>
</protein>
<evidence type="ECO:0000313" key="1">
    <source>
        <dbReference type="EMBL" id="KAA0055507.1"/>
    </source>
</evidence>
<dbReference type="PANTHER" id="PTHR24559">
    <property type="entry name" value="TRANSPOSON TY3-I GAG-POL POLYPROTEIN"/>
    <property type="match status" value="1"/>
</dbReference>
<comment type="caution">
    <text evidence="1">The sequence shown here is derived from an EMBL/GenBank/DDBJ whole genome shotgun (WGS) entry which is preliminary data.</text>
</comment>
<dbReference type="Proteomes" id="UP000321947">
    <property type="component" value="Unassembled WGS sequence"/>
</dbReference>
<evidence type="ECO:0000313" key="4">
    <source>
        <dbReference type="Proteomes" id="UP000321947"/>
    </source>
</evidence>
<dbReference type="AlphaFoldDB" id="A0A5A7ULQ5"/>